<evidence type="ECO:0000256" key="2">
    <source>
        <dbReference type="ARBA" id="ARBA00023235"/>
    </source>
</evidence>
<dbReference type="InterPro" id="IPR004785">
    <property type="entry name" value="RpiB"/>
</dbReference>
<dbReference type="OrthoDB" id="1778624at2"/>
<evidence type="ECO:0000313" key="6">
    <source>
        <dbReference type="Proteomes" id="UP000616595"/>
    </source>
</evidence>
<dbReference type="SUPFAM" id="SSF89623">
    <property type="entry name" value="Ribose/Galactose isomerase RpiB/AlsB"/>
    <property type="match status" value="1"/>
</dbReference>
<organism evidence="5 6">
    <name type="scientific">Acetobacterium paludosum</name>
    <dbReference type="NCBI Taxonomy" id="52693"/>
    <lineage>
        <taxon>Bacteria</taxon>
        <taxon>Bacillati</taxon>
        <taxon>Bacillota</taxon>
        <taxon>Clostridia</taxon>
        <taxon>Eubacteriales</taxon>
        <taxon>Eubacteriaceae</taxon>
        <taxon>Acetobacterium</taxon>
    </lineage>
</organism>
<comment type="caution">
    <text evidence="5">The sequence shown here is derived from an EMBL/GenBank/DDBJ whole genome shotgun (WGS) entry which is preliminary data.</text>
</comment>
<dbReference type="PANTHER" id="PTHR30345">
    <property type="entry name" value="RIBOSE-5-PHOSPHATE ISOMERASE B"/>
    <property type="match status" value="1"/>
</dbReference>
<feature type="binding site" evidence="4">
    <location>
        <position position="136"/>
    </location>
    <ligand>
        <name>D-ribulose 5-phosphate</name>
        <dbReference type="ChEBI" id="CHEBI:58121"/>
    </ligand>
</feature>
<dbReference type="Gene3D" id="3.40.1400.10">
    <property type="entry name" value="Sugar-phosphate isomerase, RpiB/LacA/LacB"/>
    <property type="match status" value="1"/>
</dbReference>
<proteinExistence type="inferred from homology"/>
<protein>
    <submittedName>
        <fullName evidence="5">Ribose 5-phosphate isomerase B</fullName>
        <ecNumber evidence="5">5.3.1.6</ecNumber>
    </submittedName>
</protein>
<dbReference type="AlphaFoldDB" id="A0A923KQL4"/>
<dbReference type="InterPro" id="IPR003500">
    <property type="entry name" value="RpiB_LacA_LacB"/>
</dbReference>
<keyword evidence="6" id="KW-1185">Reference proteome</keyword>
<dbReference type="Pfam" id="PF02502">
    <property type="entry name" value="LacAB_rpiB"/>
    <property type="match status" value="1"/>
</dbReference>
<dbReference type="PANTHER" id="PTHR30345:SF0">
    <property type="entry name" value="DNA DAMAGE-REPAIR_TOLERATION PROTEIN DRT102"/>
    <property type="match status" value="1"/>
</dbReference>
<dbReference type="PIRSF" id="PIRSF005384">
    <property type="entry name" value="RpiB_LacA_B"/>
    <property type="match status" value="1"/>
</dbReference>
<feature type="active site" description="Proton acceptor" evidence="3">
    <location>
        <position position="65"/>
    </location>
</feature>
<dbReference type="RefSeq" id="WP_148566854.1">
    <property type="nucleotide sequence ID" value="NZ_RXYA01000006.1"/>
</dbReference>
<dbReference type="InterPro" id="IPR036569">
    <property type="entry name" value="RpiB_LacA_LacB_sf"/>
</dbReference>
<accession>A0A923KQL4</accession>
<dbReference type="Proteomes" id="UP000616595">
    <property type="component" value="Unassembled WGS sequence"/>
</dbReference>
<evidence type="ECO:0000256" key="3">
    <source>
        <dbReference type="PIRSR" id="PIRSR005384-1"/>
    </source>
</evidence>
<evidence type="ECO:0000256" key="4">
    <source>
        <dbReference type="PIRSR" id="PIRSR005384-2"/>
    </source>
</evidence>
<feature type="binding site" evidence="4">
    <location>
        <position position="99"/>
    </location>
    <ligand>
        <name>D-ribulose 5-phosphate</name>
        <dbReference type="ChEBI" id="CHEBI:58121"/>
    </ligand>
</feature>
<comment type="similarity">
    <text evidence="1">Belongs to the LacAB/RpiB family.</text>
</comment>
<sequence>MKIAIGSDHGGFDLKEVIKPYLIELGHEVVDFGTESHESCDYPIYGQRVGEAVSFGDCDRGIVICGTGIGISVAANKIPGIRGGVCTNEFMAAMSREHNDANVLALGARVIGEGLALRIVKVFLETEFAGGRHQRRIDKIREIEKKYLK</sequence>
<feature type="binding site" evidence="4">
    <location>
        <begin position="8"/>
        <end position="9"/>
    </location>
    <ligand>
        <name>D-ribulose 5-phosphate</name>
        <dbReference type="ChEBI" id="CHEBI:58121"/>
    </ligand>
</feature>
<gene>
    <name evidence="5" type="primary">rpiB</name>
    <name evidence="5" type="ORF">GH810_13165</name>
</gene>
<keyword evidence="2 5" id="KW-0413">Isomerase</keyword>
<reference evidence="5" key="1">
    <citation type="submission" date="2019-10" db="EMBL/GenBank/DDBJ databases">
        <authorList>
            <person name="Ross D.E."/>
            <person name="Gulliver D."/>
        </authorList>
    </citation>
    <scope>NUCLEOTIDE SEQUENCE</scope>
    <source>
        <strain evidence="5">DER-2019</strain>
    </source>
</reference>
<reference evidence="5" key="2">
    <citation type="submission" date="2020-10" db="EMBL/GenBank/DDBJ databases">
        <title>Comparative genomics of the Acetobacterium genus.</title>
        <authorList>
            <person name="Marshall C."/>
            <person name="May H."/>
            <person name="Norman S."/>
        </authorList>
    </citation>
    <scope>NUCLEOTIDE SEQUENCE</scope>
    <source>
        <strain evidence="5">DER-2019</strain>
    </source>
</reference>
<feature type="binding site" evidence="4">
    <location>
        <position position="132"/>
    </location>
    <ligand>
        <name>D-ribulose 5-phosphate</name>
        <dbReference type="ChEBI" id="CHEBI:58121"/>
    </ligand>
</feature>
<dbReference type="NCBIfam" id="TIGR00689">
    <property type="entry name" value="rpiB_lacA_lacB"/>
    <property type="match status" value="1"/>
</dbReference>
<dbReference type="GO" id="GO:0004751">
    <property type="term" value="F:ribose-5-phosphate isomerase activity"/>
    <property type="evidence" value="ECO:0007669"/>
    <property type="project" value="UniProtKB-EC"/>
</dbReference>
<feature type="active site" description="Proton donor" evidence="3">
    <location>
        <position position="98"/>
    </location>
</feature>
<dbReference type="EC" id="5.3.1.6" evidence="5"/>
<dbReference type="EMBL" id="WJBD01000016">
    <property type="protein sequence ID" value="MBC3889264.1"/>
    <property type="molecule type" value="Genomic_DNA"/>
</dbReference>
<evidence type="ECO:0000313" key="5">
    <source>
        <dbReference type="EMBL" id="MBC3889264.1"/>
    </source>
</evidence>
<dbReference type="NCBIfam" id="NF004051">
    <property type="entry name" value="PRK05571.1"/>
    <property type="match status" value="1"/>
</dbReference>
<feature type="binding site" evidence="4">
    <location>
        <position position="109"/>
    </location>
    <ligand>
        <name>D-ribulose 5-phosphate</name>
        <dbReference type="ChEBI" id="CHEBI:58121"/>
    </ligand>
</feature>
<evidence type="ECO:0000256" key="1">
    <source>
        <dbReference type="ARBA" id="ARBA00008754"/>
    </source>
</evidence>
<name>A0A923KQL4_9FIRM</name>
<dbReference type="NCBIfam" id="TIGR01120">
    <property type="entry name" value="rpiB"/>
    <property type="match status" value="1"/>
</dbReference>
<feature type="binding site" evidence="4">
    <location>
        <begin position="66"/>
        <end position="70"/>
    </location>
    <ligand>
        <name>D-ribulose 5-phosphate</name>
        <dbReference type="ChEBI" id="CHEBI:58121"/>
    </ligand>
</feature>
<dbReference type="GO" id="GO:0005975">
    <property type="term" value="P:carbohydrate metabolic process"/>
    <property type="evidence" value="ECO:0007669"/>
    <property type="project" value="InterPro"/>
</dbReference>